<evidence type="ECO:0000256" key="3">
    <source>
        <dbReference type="ARBA" id="ARBA00009295"/>
    </source>
</evidence>
<keyword evidence="5" id="KW-0276">Fatty acid metabolism</keyword>
<keyword evidence="7" id="KW-0443">Lipid metabolism</keyword>
<evidence type="ECO:0008006" key="15">
    <source>
        <dbReference type="Google" id="ProtNLM"/>
    </source>
</evidence>
<evidence type="ECO:0000256" key="10">
    <source>
        <dbReference type="SAM" id="Phobius"/>
    </source>
</evidence>
<feature type="domain" description="Fatty acid desaturase N-terminal" evidence="12">
    <location>
        <begin position="19"/>
        <end position="70"/>
    </location>
</feature>
<dbReference type="Pfam" id="PF11960">
    <property type="entry name" value="DUF3474"/>
    <property type="match status" value="1"/>
</dbReference>
<dbReference type="InterPro" id="IPR012171">
    <property type="entry name" value="Fatty_acid_desaturase"/>
</dbReference>
<evidence type="ECO:0000259" key="11">
    <source>
        <dbReference type="Pfam" id="PF00487"/>
    </source>
</evidence>
<keyword evidence="8 10" id="KW-0472">Membrane</keyword>
<evidence type="ECO:0000256" key="6">
    <source>
        <dbReference type="ARBA" id="ARBA00023002"/>
    </source>
</evidence>
<dbReference type="InterPro" id="IPR021863">
    <property type="entry name" value="FAS_N"/>
</dbReference>
<accession>A0A8K0HL88</accession>
<comment type="pathway">
    <text evidence="2">Lipid metabolism.</text>
</comment>
<dbReference type="GO" id="GO:0016020">
    <property type="term" value="C:membrane"/>
    <property type="evidence" value="ECO:0007669"/>
    <property type="project" value="UniProtKB-SubCell"/>
</dbReference>
<organism evidence="13 14">
    <name type="scientific">Rhamnella rubrinervis</name>
    <dbReference type="NCBI Taxonomy" id="2594499"/>
    <lineage>
        <taxon>Eukaryota</taxon>
        <taxon>Viridiplantae</taxon>
        <taxon>Streptophyta</taxon>
        <taxon>Embryophyta</taxon>
        <taxon>Tracheophyta</taxon>
        <taxon>Spermatophyta</taxon>
        <taxon>Magnoliopsida</taxon>
        <taxon>eudicotyledons</taxon>
        <taxon>Gunneridae</taxon>
        <taxon>Pentapetalae</taxon>
        <taxon>rosids</taxon>
        <taxon>fabids</taxon>
        <taxon>Rosales</taxon>
        <taxon>Rhamnaceae</taxon>
        <taxon>rhamnoid group</taxon>
        <taxon>Rhamneae</taxon>
        <taxon>Rhamnella</taxon>
    </lineage>
</organism>
<dbReference type="GO" id="GO:0016717">
    <property type="term" value="F:oxidoreductase activity, acting on paired donors, with oxidation of a pair of donors resulting in the reduction of molecular oxygen to two molecules of water"/>
    <property type="evidence" value="ECO:0007669"/>
    <property type="project" value="InterPro"/>
</dbReference>
<keyword evidence="10" id="KW-1133">Transmembrane helix</keyword>
<comment type="similarity">
    <text evidence="3">Belongs to the fatty acid desaturase type 1 family.</text>
</comment>
<feature type="transmembrane region" description="Helical" evidence="10">
    <location>
        <begin position="243"/>
        <end position="260"/>
    </location>
</feature>
<dbReference type="OrthoDB" id="1461976at2759"/>
<keyword evidence="6" id="KW-0560">Oxidoreductase</keyword>
<proteinExistence type="inferred from homology"/>
<evidence type="ECO:0000256" key="2">
    <source>
        <dbReference type="ARBA" id="ARBA00005189"/>
    </source>
</evidence>
<dbReference type="InterPro" id="IPR005804">
    <property type="entry name" value="FA_desaturase_dom"/>
</dbReference>
<sequence length="385" mass="44858">MEDVVKRVEASFGVRGIYEEEENDDFDPSVPPPFKIGDIRAAIPEHCWVRNRWRSLSYVFRDVFVIFTLAFAALYLDSLFVWPLYWVAQGTMFWAIFVLGHDCGHGSFSESYTLNSLVGHILHSAILVPYNGWRISHRTHHRNHGHVENDESWVPLTEKVYKSLADTTKKLRFTLPFPLLAYPFYLWSRSPGKEGSHFNPSSNLFAPNERKEVLLSTACWSIMVAVLVYLSFVIGLLNMLKLYFVPYWVFVMWLDVVTYLHHHGYEKKVPWYRGKEWSYLRGGLTTIDRDYGMFNNIHHDIGTHVVHHLFPLIPHYHLVEAAKAIKPVLGKYYREPRTSGPIPFHLISILMSSLRQDHYVSDTGDVVFYQTDPVLFKKNFKSKSE</sequence>
<dbReference type="Pfam" id="PF00487">
    <property type="entry name" value="FA_desaturase"/>
    <property type="match status" value="1"/>
</dbReference>
<evidence type="ECO:0000313" key="13">
    <source>
        <dbReference type="EMBL" id="KAF3454254.1"/>
    </source>
</evidence>
<keyword evidence="10" id="KW-0812">Transmembrane</keyword>
<dbReference type="CDD" id="cd03507">
    <property type="entry name" value="Delta12-FADS-like"/>
    <property type="match status" value="1"/>
</dbReference>
<evidence type="ECO:0000256" key="5">
    <source>
        <dbReference type="ARBA" id="ARBA00022832"/>
    </source>
</evidence>
<gene>
    <name evidence="13" type="ORF">FNV43_RR04701</name>
</gene>
<keyword evidence="14" id="KW-1185">Reference proteome</keyword>
<keyword evidence="9" id="KW-0275">Fatty acid biosynthesis</keyword>
<evidence type="ECO:0000256" key="9">
    <source>
        <dbReference type="ARBA" id="ARBA00023160"/>
    </source>
</evidence>
<reference evidence="13" key="1">
    <citation type="submission" date="2020-03" db="EMBL/GenBank/DDBJ databases">
        <title>A high-quality chromosome-level genome assembly of a woody plant with both climbing and erect habits, Rhamnella rubrinervis.</title>
        <authorList>
            <person name="Lu Z."/>
            <person name="Yang Y."/>
            <person name="Zhu X."/>
            <person name="Sun Y."/>
        </authorList>
    </citation>
    <scope>NUCLEOTIDE SEQUENCE</scope>
    <source>
        <strain evidence="13">BYM</strain>
        <tissue evidence="13">Leaf</tissue>
    </source>
</reference>
<name>A0A8K0HL88_9ROSA</name>
<evidence type="ECO:0000313" key="14">
    <source>
        <dbReference type="Proteomes" id="UP000796880"/>
    </source>
</evidence>
<comment type="subcellular location">
    <subcellularLocation>
        <location evidence="1">Membrane</location>
    </subcellularLocation>
</comment>
<evidence type="ECO:0000256" key="1">
    <source>
        <dbReference type="ARBA" id="ARBA00004370"/>
    </source>
</evidence>
<dbReference type="Proteomes" id="UP000796880">
    <property type="component" value="Unassembled WGS sequence"/>
</dbReference>
<dbReference type="EMBL" id="VOIH02000002">
    <property type="protein sequence ID" value="KAF3454254.1"/>
    <property type="molecule type" value="Genomic_DNA"/>
</dbReference>
<evidence type="ECO:0000256" key="8">
    <source>
        <dbReference type="ARBA" id="ARBA00023136"/>
    </source>
</evidence>
<dbReference type="GO" id="GO:0006633">
    <property type="term" value="P:fatty acid biosynthetic process"/>
    <property type="evidence" value="ECO:0007669"/>
    <property type="project" value="UniProtKB-KW"/>
</dbReference>
<protein>
    <recommendedName>
        <fullName evidence="15">Omega-3 fatty acid desaturase</fullName>
    </recommendedName>
</protein>
<evidence type="ECO:0000256" key="4">
    <source>
        <dbReference type="ARBA" id="ARBA00022516"/>
    </source>
</evidence>
<evidence type="ECO:0000256" key="7">
    <source>
        <dbReference type="ARBA" id="ARBA00023098"/>
    </source>
</evidence>
<feature type="transmembrane region" description="Helical" evidence="10">
    <location>
        <begin position="213"/>
        <end position="237"/>
    </location>
</feature>
<feature type="transmembrane region" description="Helical" evidence="10">
    <location>
        <begin position="58"/>
        <end position="76"/>
    </location>
</feature>
<keyword evidence="4" id="KW-0444">Lipid biosynthesis</keyword>
<evidence type="ECO:0000259" key="12">
    <source>
        <dbReference type="Pfam" id="PF11960"/>
    </source>
</evidence>
<dbReference type="AlphaFoldDB" id="A0A8K0HL88"/>
<feature type="domain" description="Fatty acid desaturase" evidence="11">
    <location>
        <begin position="81"/>
        <end position="334"/>
    </location>
</feature>
<comment type="caution">
    <text evidence="13">The sequence shown here is derived from an EMBL/GenBank/DDBJ whole genome shotgun (WGS) entry which is preliminary data.</text>
</comment>
<dbReference type="PANTHER" id="PTHR32100">
    <property type="entry name" value="OMEGA-6 FATTY ACID DESATURASE, CHLOROPLASTIC"/>
    <property type="match status" value="1"/>
</dbReference>